<evidence type="ECO:0000313" key="20">
    <source>
        <dbReference type="EMBL" id="KAH3795505.1"/>
    </source>
</evidence>
<proteinExistence type="predicted"/>
<evidence type="ECO:0000256" key="9">
    <source>
        <dbReference type="ARBA" id="ARBA00022777"/>
    </source>
</evidence>
<evidence type="ECO:0000256" key="11">
    <source>
        <dbReference type="ARBA" id="ARBA00022989"/>
    </source>
</evidence>
<dbReference type="EC" id="2.7.10.1" evidence="2"/>
<dbReference type="InterPro" id="IPR003598">
    <property type="entry name" value="Ig_sub2"/>
</dbReference>
<keyword evidence="7" id="KW-0677">Repeat</keyword>
<evidence type="ECO:0000256" key="3">
    <source>
        <dbReference type="ARBA" id="ARBA00022553"/>
    </source>
</evidence>
<evidence type="ECO:0000313" key="21">
    <source>
        <dbReference type="Proteomes" id="UP000828390"/>
    </source>
</evidence>
<evidence type="ECO:0000256" key="18">
    <source>
        <dbReference type="SAM" id="SignalP"/>
    </source>
</evidence>
<comment type="caution">
    <text evidence="20">The sequence shown here is derived from an EMBL/GenBank/DDBJ whole genome shotgun (WGS) entry which is preliminary data.</text>
</comment>
<keyword evidence="6 18" id="KW-0732">Signal</keyword>
<evidence type="ECO:0000256" key="2">
    <source>
        <dbReference type="ARBA" id="ARBA00011902"/>
    </source>
</evidence>
<evidence type="ECO:0000256" key="4">
    <source>
        <dbReference type="ARBA" id="ARBA00022679"/>
    </source>
</evidence>
<evidence type="ECO:0000256" key="17">
    <source>
        <dbReference type="ARBA" id="ARBA00023319"/>
    </source>
</evidence>
<dbReference type="AlphaFoldDB" id="A0A9D4FB19"/>
<protein>
    <recommendedName>
        <fullName evidence="2">receptor protein-tyrosine kinase</fullName>
        <ecNumber evidence="2">2.7.10.1</ecNumber>
    </recommendedName>
</protein>
<keyword evidence="15" id="KW-0675">Receptor</keyword>
<dbReference type="GO" id="GO:0017134">
    <property type="term" value="F:fibroblast growth factor binding"/>
    <property type="evidence" value="ECO:0007669"/>
    <property type="project" value="TreeGrafter"/>
</dbReference>
<dbReference type="GO" id="GO:0005007">
    <property type="term" value="F:fibroblast growth factor receptor activity"/>
    <property type="evidence" value="ECO:0007669"/>
    <property type="project" value="TreeGrafter"/>
</dbReference>
<keyword evidence="9" id="KW-0418">Kinase</keyword>
<evidence type="ECO:0000256" key="16">
    <source>
        <dbReference type="ARBA" id="ARBA00023180"/>
    </source>
</evidence>
<evidence type="ECO:0000256" key="12">
    <source>
        <dbReference type="ARBA" id="ARBA00023136"/>
    </source>
</evidence>
<dbReference type="FunFam" id="2.60.40.10:FF:000020">
    <property type="entry name" value="Fibroblast growth factor receptor"/>
    <property type="match status" value="1"/>
</dbReference>
<keyword evidence="10" id="KW-0067">ATP-binding</keyword>
<keyword evidence="4" id="KW-0808">Transferase</keyword>
<dbReference type="EMBL" id="JAIWYP010000007">
    <property type="protein sequence ID" value="KAH3795505.1"/>
    <property type="molecule type" value="Genomic_DNA"/>
</dbReference>
<keyword evidence="14" id="KW-1015">Disulfide bond</keyword>
<keyword evidence="17" id="KW-0393">Immunoglobulin domain</keyword>
<dbReference type="PANTHER" id="PTHR19890">
    <property type="entry name" value="FIBROBLAST GROWTH FACTOR RECEPTOR"/>
    <property type="match status" value="1"/>
</dbReference>
<reference evidence="20" key="1">
    <citation type="journal article" date="2019" name="bioRxiv">
        <title>The Genome of the Zebra Mussel, Dreissena polymorpha: A Resource for Invasive Species Research.</title>
        <authorList>
            <person name="McCartney M.A."/>
            <person name="Auch B."/>
            <person name="Kono T."/>
            <person name="Mallez S."/>
            <person name="Zhang Y."/>
            <person name="Obille A."/>
            <person name="Becker A."/>
            <person name="Abrahante J.E."/>
            <person name="Garbe J."/>
            <person name="Badalamenti J.P."/>
            <person name="Herman A."/>
            <person name="Mangelson H."/>
            <person name="Liachko I."/>
            <person name="Sullivan S."/>
            <person name="Sone E.D."/>
            <person name="Koren S."/>
            <person name="Silverstein K.A.T."/>
            <person name="Beckman K.B."/>
            <person name="Gohl D.M."/>
        </authorList>
    </citation>
    <scope>NUCLEOTIDE SEQUENCE</scope>
    <source>
        <strain evidence="20">Duluth1</strain>
        <tissue evidence="20">Whole animal</tissue>
    </source>
</reference>
<evidence type="ECO:0000256" key="1">
    <source>
        <dbReference type="ARBA" id="ARBA00004167"/>
    </source>
</evidence>
<feature type="signal peptide" evidence="18">
    <location>
        <begin position="1"/>
        <end position="24"/>
    </location>
</feature>
<keyword evidence="11" id="KW-1133">Transmembrane helix</keyword>
<evidence type="ECO:0000256" key="13">
    <source>
        <dbReference type="ARBA" id="ARBA00023137"/>
    </source>
</evidence>
<gene>
    <name evidence="20" type="ORF">DPMN_149060</name>
</gene>
<keyword evidence="8" id="KW-0547">Nucleotide-binding</keyword>
<name>A0A9D4FB19_DREPO</name>
<dbReference type="FunFam" id="2.60.40.10:FF:000032">
    <property type="entry name" value="palladin isoform X1"/>
    <property type="match status" value="1"/>
</dbReference>
<dbReference type="Gene3D" id="2.60.40.10">
    <property type="entry name" value="Immunoglobulins"/>
    <property type="match status" value="3"/>
</dbReference>
<dbReference type="InterPro" id="IPR036179">
    <property type="entry name" value="Ig-like_dom_sf"/>
</dbReference>
<dbReference type="SMART" id="SM00409">
    <property type="entry name" value="IG"/>
    <property type="match status" value="3"/>
</dbReference>
<keyword evidence="21" id="KW-1185">Reference proteome</keyword>
<evidence type="ECO:0000256" key="10">
    <source>
        <dbReference type="ARBA" id="ARBA00022840"/>
    </source>
</evidence>
<dbReference type="PANTHER" id="PTHR19890:SF10">
    <property type="entry name" value="FIBROBLAST GROWTH FACTOR RECEPTOR-LIKE 1"/>
    <property type="match status" value="1"/>
</dbReference>
<dbReference type="GO" id="GO:0005524">
    <property type="term" value="F:ATP binding"/>
    <property type="evidence" value="ECO:0007669"/>
    <property type="project" value="UniProtKB-KW"/>
</dbReference>
<feature type="domain" description="Ig-like" evidence="19">
    <location>
        <begin position="251"/>
        <end position="357"/>
    </location>
</feature>
<evidence type="ECO:0000256" key="7">
    <source>
        <dbReference type="ARBA" id="ARBA00022737"/>
    </source>
</evidence>
<organism evidence="20 21">
    <name type="scientific">Dreissena polymorpha</name>
    <name type="common">Zebra mussel</name>
    <name type="synonym">Mytilus polymorpha</name>
    <dbReference type="NCBI Taxonomy" id="45954"/>
    <lineage>
        <taxon>Eukaryota</taxon>
        <taxon>Metazoa</taxon>
        <taxon>Spiralia</taxon>
        <taxon>Lophotrochozoa</taxon>
        <taxon>Mollusca</taxon>
        <taxon>Bivalvia</taxon>
        <taxon>Autobranchia</taxon>
        <taxon>Heteroconchia</taxon>
        <taxon>Euheterodonta</taxon>
        <taxon>Imparidentia</taxon>
        <taxon>Neoheterodontei</taxon>
        <taxon>Myida</taxon>
        <taxon>Dreissenoidea</taxon>
        <taxon>Dreissenidae</taxon>
        <taxon>Dreissena</taxon>
    </lineage>
</organism>
<evidence type="ECO:0000256" key="15">
    <source>
        <dbReference type="ARBA" id="ARBA00023170"/>
    </source>
</evidence>
<dbReference type="Pfam" id="PF13927">
    <property type="entry name" value="Ig_3"/>
    <property type="match status" value="1"/>
</dbReference>
<dbReference type="InterPro" id="IPR013098">
    <property type="entry name" value="Ig_I-set"/>
</dbReference>
<dbReference type="InterPro" id="IPR003599">
    <property type="entry name" value="Ig_sub"/>
</dbReference>
<evidence type="ECO:0000259" key="19">
    <source>
        <dbReference type="PROSITE" id="PS50835"/>
    </source>
</evidence>
<dbReference type="FunFam" id="2.60.40.10:FF:000016">
    <property type="entry name" value="Fibroblast growth factor receptor"/>
    <property type="match status" value="1"/>
</dbReference>
<dbReference type="InterPro" id="IPR052615">
    <property type="entry name" value="FGFRL"/>
</dbReference>
<keyword evidence="3" id="KW-0597">Phosphoprotein</keyword>
<accession>A0A9D4FB19</accession>
<reference evidence="20" key="2">
    <citation type="submission" date="2020-11" db="EMBL/GenBank/DDBJ databases">
        <authorList>
            <person name="McCartney M.A."/>
            <person name="Auch B."/>
            <person name="Kono T."/>
            <person name="Mallez S."/>
            <person name="Becker A."/>
            <person name="Gohl D.M."/>
            <person name="Silverstein K.A.T."/>
            <person name="Koren S."/>
            <person name="Bechman K.B."/>
            <person name="Herman A."/>
            <person name="Abrahante J.E."/>
            <person name="Garbe J."/>
        </authorList>
    </citation>
    <scope>NUCLEOTIDE SEQUENCE</scope>
    <source>
        <strain evidence="20">Duluth1</strain>
        <tissue evidence="20">Whole animal</tissue>
    </source>
</reference>
<dbReference type="Pfam" id="PF07679">
    <property type="entry name" value="I-set"/>
    <property type="match status" value="2"/>
</dbReference>
<keyword evidence="12" id="KW-0472">Membrane</keyword>
<keyword evidence="16" id="KW-0325">Glycoprotein</keyword>
<dbReference type="InterPro" id="IPR013783">
    <property type="entry name" value="Ig-like_fold"/>
</dbReference>
<feature type="domain" description="Ig-like" evidence="19">
    <location>
        <begin position="152"/>
        <end position="245"/>
    </location>
</feature>
<evidence type="ECO:0000256" key="8">
    <source>
        <dbReference type="ARBA" id="ARBA00022741"/>
    </source>
</evidence>
<feature type="domain" description="Ig-like" evidence="19">
    <location>
        <begin position="37"/>
        <end position="122"/>
    </location>
</feature>
<sequence length="396" mass="44874">MESDTRWLASAWLLLLLLCHLVLSAPMEHQVNEGSAPEWKRFFVSQRTALVNDSTKLFCKVKGKPRPFIEWFKNGEALADGKRVRITKFALEVMNTQLSDAGEYACRASNQHGVLWGNMTLRVIKDMDDATPPFEYDNNFNTDPFSSVSREPVWSRFKDRATYISGSATKTVELDCDVRGYPEPNIIWYKVDGGKLSLLDLTKSKYVSNNRWKLKIDGLALEDKGQYMCVVANIVGAINWTFTVDVLQRLPLAPIVDWIDNQTAIEGDTVRFTCKIILSDSQPFLQWFQHYKVNDSYVDEKGTPNVKLLQQSGYRKTIDDPQNLVLRNVSRKDEGWYTCLVTNTIGINYKSAYLIVTTEEAAADLPNKNMTASSQFCHGSLMVITTMVIAAQAYQG</sequence>
<dbReference type="Proteomes" id="UP000828390">
    <property type="component" value="Unassembled WGS sequence"/>
</dbReference>
<dbReference type="InterPro" id="IPR007110">
    <property type="entry name" value="Ig-like_dom"/>
</dbReference>
<dbReference type="SUPFAM" id="SSF48726">
    <property type="entry name" value="Immunoglobulin"/>
    <property type="match status" value="3"/>
</dbReference>
<feature type="chain" id="PRO_5039666335" description="receptor protein-tyrosine kinase" evidence="18">
    <location>
        <begin position="25"/>
        <end position="396"/>
    </location>
</feature>
<evidence type="ECO:0000256" key="14">
    <source>
        <dbReference type="ARBA" id="ARBA00023157"/>
    </source>
</evidence>
<dbReference type="GO" id="GO:0005886">
    <property type="term" value="C:plasma membrane"/>
    <property type="evidence" value="ECO:0007669"/>
    <property type="project" value="TreeGrafter"/>
</dbReference>
<keyword evidence="13" id="KW-0829">Tyrosine-protein kinase</keyword>
<dbReference type="PROSITE" id="PS50835">
    <property type="entry name" value="IG_LIKE"/>
    <property type="match status" value="3"/>
</dbReference>
<evidence type="ECO:0000256" key="5">
    <source>
        <dbReference type="ARBA" id="ARBA00022692"/>
    </source>
</evidence>
<keyword evidence="5" id="KW-0812">Transmembrane</keyword>
<comment type="subcellular location">
    <subcellularLocation>
        <location evidence="1">Membrane</location>
        <topology evidence="1">Single-pass membrane protein</topology>
    </subcellularLocation>
</comment>
<evidence type="ECO:0000256" key="6">
    <source>
        <dbReference type="ARBA" id="ARBA00022729"/>
    </source>
</evidence>
<dbReference type="SMART" id="SM00408">
    <property type="entry name" value="IGc2"/>
    <property type="match status" value="3"/>
</dbReference>